<keyword evidence="2" id="KW-1185">Reference proteome</keyword>
<dbReference type="Proteomes" id="UP000054279">
    <property type="component" value="Unassembled WGS sequence"/>
</dbReference>
<dbReference type="EMBL" id="KN837708">
    <property type="protein sequence ID" value="KIJ23354.1"/>
    <property type="molecule type" value="Genomic_DNA"/>
</dbReference>
<name>A0A0C9TNB5_SPHS4</name>
<sequence>MAVSGVAETRIVLRCYHDGHRATTAVPSTNPSPCTFCAHTPAMQCKVLPSSFLEAPTKDPPG</sequence>
<protein>
    <submittedName>
        <fullName evidence="1">Uncharacterized protein</fullName>
    </submittedName>
</protein>
<organism evidence="1 2">
    <name type="scientific">Sphaerobolus stellatus (strain SS14)</name>
    <dbReference type="NCBI Taxonomy" id="990650"/>
    <lineage>
        <taxon>Eukaryota</taxon>
        <taxon>Fungi</taxon>
        <taxon>Dikarya</taxon>
        <taxon>Basidiomycota</taxon>
        <taxon>Agaricomycotina</taxon>
        <taxon>Agaricomycetes</taxon>
        <taxon>Phallomycetidae</taxon>
        <taxon>Geastrales</taxon>
        <taxon>Sphaerobolaceae</taxon>
        <taxon>Sphaerobolus</taxon>
    </lineage>
</organism>
<gene>
    <name evidence="1" type="ORF">M422DRAFT_39654</name>
</gene>
<dbReference type="HOGENOM" id="CLU_2910578_0_0_1"/>
<evidence type="ECO:0000313" key="1">
    <source>
        <dbReference type="EMBL" id="KIJ23354.1"/>
    </source>
</evidence>
<proteinExistence type="predicted"/>
<feature type="non-terminal residue" evidence="1">
    <location>
        <position position="62"/>
    </location>
</feature>
<dbReference type="AlphaFoldDB" id="A0A0C9TNB5"/>
<reference evidence="1 2" key="1">
    <citation type="submission" date="2014-06" db="EMBL/GenBank/DDBJ databases">
        <title>Evolutionary Origins and Diversification of the Mycorrhizal Mutualists.</title>
        <authorList>
            <consortium name="DOE Joint Genome Institute"/>
            <consortium name="Mycorrhizal Genomics Consortium"/>
            <person name="Kohler A."/>
            <person name="Kuo A."/>
            <person name="Nagy L.G."/>
            <person name="Floudas D."/>
            <person name="Copeland A."/>
            <person name="Barry K.W."/>
            <person name="Cichocki N."/>
            <person name="Veneault-Fourrey C."/>
            <person name="LaButti K."/>
            <person name="Lindquist E.A."/>
            <person name="Lipzen A."/>
            <person name="Lundell T."/>
            <person name="Morin E."/>
            <person name="Murat C."/>
            <person name="Riley R."/>
            <person name="Ohm R."/>
            <person name="Sun H."/>
            <person name="Tunlid A."/>
            <person name="Henrissat B."/>
            <person name="Grigoriev I.V."/>
            <person name="Hibbett D.S."/>
            <person name="Martin F."/>
        </authorList>
    </citation>
    <scope>NUCLEOTIDE SEQUENCE [LARGE SCALE GENOMIC DNA]</scope>
    <source>
        <strain evidence="1 2">SS14</strain>
    </source>
</reference>
<evidence type="ECO:0000313" key="2">
    <source>
        <dbReference type="Proteomes" id="UP000054279"/>
    </source>
</evidence>
<accession>A0A0C9TNB5</accession>